<feature type="repeat" description="PPR" evidence="1">
    <location>
        <begin position="132"/>
        <end position="166"/>
    </location>
</feature>
<evidence type="ECO:0000313" key="3">
    <source>
        <dbReference type="Proteomes" id="UP000614350"/>
    </source>
</evidence>
<dbReference type="InterPro" id="IPR011990">
    <property type="entry name" value="TPR-like_helical_dom_sf"/>
</dbReference>
<dbReference type="Pfam" id="PF13812">
    <property type="entry name" value="PPR_3"/>
    <property type="match status" value="1"/>
</dbReference>
<dbReference type="InterPro" id="IPR033490">
    <property type="entry name" value="LRP130"/>
</dbReference>
<dbReference type="GO" id="GO:0070129">
    <property type="term" value="P:regulation of mitochondrial translation"/>
    <property type="evidence" value="ECO:0007669"/>
    <property type="project" value="TreeGrafter"/>
</dbReference>
<dbReference type="AlphaFoldDB" id="A0A834JDK4"/>
<dbReference type="EMBL" id="JACSEA010000013">
    <property type="protein sequence ID" value="KAF7386668.1"/>
    <property type="molecule type" value="Genomic_DNA"/>
</dbReference>
<comment type="caution">
    <text evidence="2">The sequence shown here is derived from an EMBL/GenBank/DDBJ whole genome shotgun (WGS) entry which is preliminary data.</text>
</comment>
<dbReference type="GO" id="GO:0005634">
    <property type="term" value="C:nucleus"/>
    <property type="evidence" value="ECO:0007669"/>
    <property type="project" value="TreeGrafter"/>
</dbReference>
<dbReference type="PANTHER" id="PTHR46669">
    <property type="entry name" value="LEUCINE-RICH PPR MOTIF-CONTAINING PROTEIN, MITOCHONDRIAL"/>
    <property type="match status" value="1"/>
</dbReference>
<feature type="repeat" description="PPR" evidence="1">
    <location>
        <begin position="167"/>
        <end position="201"/>
    </location>
</feature>
<name>A0A834JDK4_VESVU</name>
<keyword evidence="3" id="KW-1185">Reference proteome</keyword>
<gene>
    <name evidence="2" type="ORF">HZH66_011120</name>
</gene>
<dbReference type="PANTHER" id="PTHR46669:SF2">
    <property type="entry name" value="EG:BACN32G11.3 PROTEIN"/>
    <property type="match status" value="1"/>
</dbReference>
<accession>A0A834JDK4</accession>
<dbReference type="NCBIfam" id="TIGR00756">
    <property type="entry name" value="PPR"/>
    <property type="match status" value="1"/>
</dbReference>
<dbReference type="Pfam" id="PF13041">
    <property type="entry name" value="PPR_2"/>
    <property type="match status" value="1"/>
</dbReference>
<evidence type="ECO:0000256" key="1">
    <source>
        <dbReference type="PROSITE-ProRule" id="PRU00708"/>
    </source>
</evidence>
<organism evidence="2 3">
    <name type="scientific">Vespula vulgaris</name>
    <name type="common">Yellow jacket</name>
    <name type="synonym">Wasp</name>
    <dbReference type="NCBI Taxonomy" id="7454"/>
    <lineage>
        <taxon>Eukaryota</taxon>
        <taxon>Metazoa</taxon>
        <taxon>Ecdysozoa</taxon>
        <taxon>Arthropoda</taxon>
        <taxon>Hexapoda</taxon>
        <taxon>Insecta</taxon>
        <taxon>Pterygota</taxon>
        <taxon>Neoptera</taxon>
        <taxon>Endopterygota</taxon>
        <taxon>Hymenoptera</taxon>
        <taxon>Apocrita</taxon>
        <taxon>Aculeata</taxon>
        <taxon>Vespoidea</taxon>
        <taxon>Vespidae</taxon>
        <taxon>Vespinae</taxon>
        <taxon>Vespula</taxon>
    </lineage>
</organism>
<dbReference type="GO" id="GO:0005739">
    <property type="term" value="C:mitochondrion"/>
    <property type="evidence" value="ECO:0007669"/>
    <property type="project" value="TreeGrafter"/>
</dbReference>
<proteinExistence type="predicted"/>
<dbReference type="Proteomes" id="UP000614350">
    <property type="component" value="Unassembled WGS sequence"/>
</dbReference>
<protein>
    <recommendedName>
        <fullName evidence="4">Leucine-rich PPR motif-containing protein, mitochondrial</fullName>
    </recommendedName>
</protein>
<reference evidence="2" key="1">
    <citation type="journal article" date="2020" name="G3 (Bethesda)">
        <title>High-Quality Assemblies for Three Invasive Social Wasps from the &lt;i&gt;Vespula&lt;/i&gt; Genus.</title>
        <authorList>
            <person name="Harrop T.W.R."/>
            <person name="Guhlin J."/>
            <person name="McLaughlin G.M."/>
            <person name="Permina E."/>
            <person name="Stockwell P."/>
            <person name="Gilligan J."/>
            <person name="Le Lec M.F."/>
            <person name="Gruber M.A.M."/>
            <person name="Quinn O."/>
            <person name="Lovegrove M."/>
            <person name="Duncan E.J."/>
            <person name="Remnant E.J."/>
            <person name="Van Eeckhoven J."/>
            <person name="Graham B."/>
            <person name="Knapp R.A."/>
            <person name="Langford K.W."/>
            <person name="Kronenberg Z."/>
            <person name="Press M.O."/>
            <person name="Eacker S.M."/>
            <person name="Wilson-Rankin E.E."/>
            <person name="Purcell J."/>
            <person name="Lester P.J."/>
            <person name="Dearden P.K."/>
        </authorList>
    </citation>
    <scope>NUCLEOTIDE SEQUENCE</scope>
    <source>
        <strain evidence="2">Marl-1</strain>
    </source>
</reference>
<dbReference type="GO" id="GO:0003730">
    <property type="term" value="F:mRNA 3'-UTR binding"/>
    <property type="evidence" value="ECO:0007669"/>
    <property type="project" value="TreeGrafter"/>
</dbReference>
<dbReference type="InterPro" id="IPR002885">
    <property type="entry name" value="PPR_rpt"/>
</dbReference>
<dbReference type="PROSITE" id="PS51375">
    <property type="entry name" value="PPR"/>
    <property type="match status" value="3"/>
</dbReference>
<dbReference type="Gene3D" id="1.25.40.10">
    <property type="entry name" value="Tetratricopeptide repeat domain"/>
    <property type="match status" value="1"/>
</dbReference>
<evidence type="ECO:0008006" key="4">
    <source>
        <dbReference type="Google" id="ProtNLM"/>
    </source>
</evidence>
<feature type="repeat" description="PPR" evidence="1">
    <location>
        <begin position="202"/>
        <end position="236"/>
    </location>
</feature>
<sequence>MALFLCSIRYFRCFRNVSKRIRINDSHKSCLCLAHDELALKERNLGNQYIKESDIDNILNKINNKFQYKGIIDKHLLEEIIYFIEIHGKLDSSQALSTFHYCALLIQCTEEQRIKFINTFWKLCNIYNVPMNVSLYNMLLQLYVQNKYKFSPLEILSDMKKRSIEPNEDTYKKILEYYCKNGNMEDAITIFKYMKNENYPLDIDIFNLIIMGYFEIGELSNAIDVLTIMPKINLIPSNETYTTLMCGFAKNNDIESIQELLFRCQKKKVNFTNKNILDVIYAFIVHKNVDYVDEMLDILKKPYEAEGIDFFGKVIDIKQEDIATKILFYMHPHIRNDFFKNKYENFFINKFIYSNVIPEKIIDMCRHFYTKFNNTQTFTEAIYISFKHDNDLLTSKLLKEWKNNGHKLRPHYFWPFLTKFQNNHDIKGLLDYVKDMITIYDVIPCAHTIANFIIPNLLSNNIISVFLLEELGIPEEVARNAILYSLLNKNKTKSAFMYVLDYPICYRDFILGSSLRQALFNTYDIYAYLEIARNLYTETSSGKIQKVSLTDKISDIMDFLYENPTCISKIMEYLLKNKLQISNDICETLFNYQNKDVLHEEVEQSESIFKTLHSKGWSTAITRDMNIFIADQLLKQYTIEESKKILKKLINEYPTYASSQLSLTYAQNLVSVGNLDDAAEIIEYTGKIIKCDGNILEKYTKSLLNETALTGNEEVVKRFYDIFLNINYMKSQNFLDPFIIIHIEQGNIIKALETAITLGEKYKHIPALKELIESIVLTKDVKLLQHFINVATKIYKEQYILIELILCFLKNDFLEEAKKVIKFFCTSNYKFTVIQDSLHNSFEKKYTTILEKLLDFSVDYPNANRSIIYECLIEIYG</sequence>
<evidence type="ECO:0000313" key="2">
    <source>
        <dbReference type="EMBL" id="KAF7386668.1"/>
    </source>
</evidence>